<name>G0SDJ8_CHATD</name>
<dbReference type="PANTHER" id="PTHR48125">
    <property type="entry name" value="LP07818P1"/>
    <property type="match status" value="1"/>
</dbReference>
<gene>
    <name evidence="2" type="ORF">CTHT_0052040</name>
</gene>
<dbReference type="GeneID" id="18259242"/>
<feature type="compositionally biased region" description="Low complexity" evidence="1">
    <location>
        <begin position="491"/>
        <end position="502"/>
    </location>
</feature>
<feature type="compositionally biased region" description="Basic and acidic residues" evidence="1">
    <location>
        <begin position="99"/>
        <end position="123"/>
    </location>
</feature>
<dbReference type="OrthoDB" id="5238042at2759"/>
<feature type="region of interest" description="Disordered" evidence="1">
    <location>
        <begin position="483"/>
        <end position="502"/>
    </location>
</feature>
<organism evidence="3">
    <name type="scientific">Chaetomium thermophilum (strain DSM 1495 / CBS 144.50 / IMI 039719)</name>
    <name type="common">Thermochaetoides thermophila</name>
    <dbReference type="NCBI Taxonomy" id="759272"/>
    <lineage>
        <taxon>Eukaryota</taxon>
        <taxon>Fungi</taxon>
        <taxon>Dikarya</taxon>
        <taxon>Ascomycota</taxon>
        <taxon>Pezizomycotina</taxon>
        <taxon>Sordariomycetes</taxon>
        <taxon>Sordariomycetidae</taxon>
        <taxon>Sordariales</taxon>
        <taxon>Chaetomiaceae</taxon>
        <taxon>Thermochaetoides</taxon>
    </lineage>
</organism>
<feature type="region of interest" description="Disordered" evidence="1">
    <location>
        <begin position="1"/>
        <end position="38"/>
    </location>
</feature>
<feature type="compositionally biased region" description="Pro residues" evidence="1">
    <location>
        <begin position="392"/>
        <end position="408"/>
    </location>
</feature>
<feature type="region of interest" description="Disordered" evidence="1">
    <location>
        <begin position="212"/>
        <end position="253"/>
    </location>
</feature>
<evidence type="ECO:0000313" key="2">
    <source>
        <dbReference type="EMBL" id="EGS18599.1"/>
    </source>
</evidence>
<feature type="region of interest" description="Disordered" evidence="1">
    <location>
        <begin position="309"/>
        <end position="439"/>
    </location>
</feature>
<feature type="compositionally biased region" description="Low complexity" evidence="1">
    <location>
        <begin position="412"/>
        <end position="424"/>
    </location>
</feature>
<feature type="compositionally biased region" description="Basic and acidic residues" evidence="1">
    <location>
        <begin position="1"/>
        <end position="10"/>
    </location>
</feature>
<dbReference type="KEGG" id="cthr:CTHT_0052040"/>
<evidence type="ECO:0000256" key="1">
    <source>
        <dbReference type="SAM" id="MobiDB-lite"/>
    </source>
</evidence>
<dbReference type="OMA" id="YLWIDED"/>
<feature type="region of interest" description="Disordered" evidence="1">
    <location>
        <begin position="94"/>
        <end position="144"/>
    </location>
</feature>
<feature type="region of interest" description="Disordered" evidence="1">
    <location>
        <begin position="529"/>
        <end position="588"/>
    </location>
</feature>
<sequence>MVDRVDRIDPIVDQPDPDEKKPKEAVSPSSQDRILDRKIERRALPETFSSNLARRDIDAFKRNISDLSARTTLSRIAESLCSFGSLDLSRSTLGVTTDSRTDDKDGPESSDDNEKHDKIEERTSTFSSNPPKSQPHVESKLPQPMVSPAQVGIEIEDYSLTLLKHKRFLNNRPLARCLDNYEAQEDSATVTKLVDDMHDVTINSRGAQEAMNKDTLSEKHDGVERTEPLKSTTADVLTRKAGGKPSKDEKRNSADVRRFWKHVRTYLWIDEDEIDGKEVEPSLKGGVLVLLEDGEVMLNSQYIAESDTDFAFPPAPNRPAPPPPVTRTAAAQQLSMPTHPRKPLTPGLDYFPDADDEYPDWSHPPPTATATARFSTLLPDLDDHPNTQHPTAPHPRPSASRPPTPPPKSHSRQSSTAHSSGSYSGPWVRPPTWRSPSIERTPPVVPLIPSSPPLLATLTPIPTPCSSHRNQHHKRTVTPYCHSRNRHQRSRTSVTSTSGSGSAVSIPVDALASGTPGSGTGVVYGHGSGTATRQRGAHAGEVSNGSVGSTTVIGIERGHTPRSSTEFMSPQASSGLYMGGGGGGEERGRRLTTVEKLEEIDAFLGPGSAKEGGFF</sequence>
<dbReference type="RefSeq" id="XP_006695544.1">
    <property type="nucleotide sequence ID" value="XM_006695481.1"/>
</dbReference>
<protein>
    <submittedName>
        <fullName evidence="2">Uncharacterized protein</fullName>
    </submittedName>
</protein>
<accession>G0SDJ8</accession>
<feature type="compositionally biased region" description="Pro residues" evidence="1">
    <location>
        <begin position="313"/>
        <end position="325"/>
    </location>
</feature>
<evidence type="ECO:0000313" key="3">
    <source>
        <dbReference type="Proteomes" id="UP000008066"/>
    </source>
</evidence>
<feature type="compositionally biased region" description="Polar residues" evidence="1">
    <location>
        <begin position="561"/>
        <end position="574"/>
    </location>
</feature>
<dbReference type="Proteomes" id="UP000008066">
    <property type="component" value="Unassembled WGS sequence"/>
</dbReference>
<dbReference type="AlphaFoldDB" id="G0SDJ8"/>
<dbReference type="PANTHER" id="PTHR48125:SF12">
    <property type="entry name" value="AT HOOK TRANSCRIPTION FACTOR FAMILY-RELATED"/>
    <property type="match status" value="1"/>
</dbReference>
<reference evidence="2 3" key="1">
    <citation type="journal article" date="2011" name="Cell">
        <title>Insight into structure and assembly of the nuclear pore complex by utilizing the genome of a eukaryotic thermophile.</title>
        <authorList>
            <person name="Amlacher S."/>
            <person name="Sarges P."/>
            <person name="Flemming D."/>
            <person name="van Noort V."/>
            <person name="Kunze R."/>
            <person name="Devos D.P."/>
            <person name="Arumugam M."/>
            <person name="Bork P."/>
            <person name="Hurt E."/>
        </authorList>
    </citation>
    <scope>NUCLEOTIDE SEQUENCE [LARGE SCALE GENOMIC DNA]</scope>
    <source>
        <strain evidence="3">DSM 1495 / CBS 144.50 / IMI 039719</strain>
    </source>
</reference>
<dbReference type="eggNOG" id="ENOG502RN00">
    <property type="taxonomic scope" value="Eukaryota"/>
</dbReference>
<keyword evidence="3" id="KW-1185">Reference proteome</keyword>
<feature type="compositionally biased region" description="Basic and acidic residues" evidence="1">
    <location>
        <begin position="212"/>
        <end position="228"/>
    </location>
</feature>
<dbReference type="HOGENOM" id="CLU_472509_0_0_1"/>
<feature type="compositionally biased region" description="Polar residues" evidence="1">
    <location>
        <begin position="543"/>
        <end position="552"/>
    </location>
</feature>
<dbReference type="EMBL" id="GL988045">
    <property type="protein sequence ID" value="EGS18599.1"/>
    <property type="molecule type" value="Genomic_DNA"/>
</dbReference>
<proteinExistence type="predicted"/>